<organism evidence="1 2">
    <name type="scientific">Gossypium arboreum</name>
    <name type="common">Tree cotton</name>
    <name type="synonym">Gossypium nanking</name>
    <dbReference type="NCBI Taxonomy" id="29729"/>
    <lineage>
        <taxon>Eukaryota</taxon>
        <taxon>Viridiplantae</taxon>
        <taxon>Streptophyta</taxon>
        <taxon>Embryophyta</taxon>
        <taxon>Tracheophyta</taxon>
        <taxon>Spermatophyta</taxon>
        <taxon>Magnoliopsida</taxon>
        <taxon>eudicotyledons</taxon>
        <taxon>Gunneridae</taxon>
        <taxon>Pentapetalae</taxon>
        <taxon>rosids</taxon>
        <taxon>malvids</taxon>
        <taxon>Malvales</taxon>
        <taxon>Malvaceae</taxon>
        <taxon>Malvoideae</taxon>
        <taxon>Gossypium</taxon>
    </lineage>
</organism>
<dbReference type="EMBL" id="JRRC01007832">
    <property type="protein sequence ID" value="KHF97463.1"/>
    <property type="molecule type" value="Genomic_DNA"/>
</dbReference>
<evidence type="ECO:0000313" key="2">
    <source>
        <dbReference type="Proteomes" id="UP000032142"/>
    </source>
</evidence>
<dbReference type="Proteomes" id="UP000032142">
    <property type="component" value="Unassembled WGS sequence"/>
</dbReference>
<proteinExistence type="predicted"/>
<reference evidence="2" key="1">
    <citation type="submission" date="2014-09" db="EMBL/GenBank/DDBJ databases">
        <authorList>
            <person name="Mudge J."/>
            <person name="Ramaraj T."/>
            <person name="Lindquist I.E."/>
            <person name="Bharti A.K."/>
            <person name="Sundararajan A."/>
            <person name="Cameron C.T."/>
            <person name="Woodward J.E."/>
            <person name="May G.D."/>
            <person name="Brubaker C."/>
            <person name="Broadhvest J."/>
            <person name="Wilkins T.A."/>
        </authorList>
    </citation>
    <scope>NUCLEOTIDE SEQUENCE</scope>
    <source>
        <strain evidence="2">cv. AKA8401</strain>
    </source>
</reference>
<sequence>MPVCDSGLCLVDFGCKFQAQGS</sequence>
<dbReference type="AlphaFoldDB" id="A0A0B0MDH3"/>
<gene>
    <name evidence="1" type="ORF">F383_36567</name>
</gene>
<evidence type="ECO:0000313" key="1">
    <source>
        <dbReference type="EMBL" id="KHF97463.1"/>
    </source>
</evidence>
<protein>
    <submittedName>
        <fullName evidence="1">Uncharacterized protein</fullName>
    </submittedName>
</protein>
<accession>A0A0B0MDH3</accession>
<keyword evidence="2" id="KW-1185">Reference proteome</keyword>
<name>A0A0B0MDH3_GOSAR</name>
<comment type="caution">
    <text evidence="1">The sequence shown here is derived from an EMBL/GenBank/DDBJ whole genome shotgun (WGS) entry which is preliminary data.</text>
</comment>